<evidence type="ECO:0000313" key="1">
    <source>
        <dbReference type="EMBL" id="QDU79019.1"/>
    </source>
</evidence>
<sequence length="138" mass="15949">MIEEVGPELVRSIGNYYTSGDSVCFSFIRSHERRSPCLMSAFLCPLVDEGPGFLKGSIMFTYPVRLKNYQNDWHITVDGHRNAVRLRDTLRQRGVTTSRLQELDGTSNYSFRIARSTQMNQFRIQQLLRANQQVRLMG</sequence>
<keyword evidence="2" id="KW-1185">Reference proteome</keyword>
<name>A0A518CIG5_9PLAN</name>
<accession>A0A518CIG5</accession>
<protein>
    <submittedName>
        <fullName evidence="1">Uncharacterized protein</fullName>
    </submittedName>
</protein>
<organism evidence="1 2">
    <name type="scientific">Polystyrenella longa</name>
    <dbReference type="NCBI Taxonomy" id="2528007"/>
    <lineage>
        <taxon>Bacteria</taxon>
        <taxon>Pseudomonadati</taxon>
        <taxon>Planctomycetota</taxon>
        <taxon>Planctomycetia</taxon>
        <taxon>Planctomycetales</taxon>
        <taxon>Planctomycetaceae</taxon>
        <taxon>Polystyrenella</taxon>
    </lineage>
</organism>
<evidence type="ECO:0000313" key="2">
    <source>
        <dbReference type="Proteomes" id="UP000317178"/>
    </source>
</evidence>
<dbReference type="KEGG" id="plon:Pla110_07230"/>
<dbReference type="EMBL" id="CP036281">
    <property type="protein sequence ID" value="QDU79019.1"/>
    <property type="molecule type" value="Genomic_DNA"/>
</dbReference>
<dbReference type="Proteomes" id="UP000317178">
    <property type="component" value="Chromosome"/>
</dbReference>
<reference evidence="1 2" key="1">
    <citation type="submission" date="2019-02" db="EMBL/GenBank/DDBJ databases">
        <title>Deep-cultivation of Planctomycetes and their phenomic and genomic characterization uncovers novel biology.</title>
        <authorList>
            <person name="Wiegand S."/>
            <person name="Jogler M."/>
            <person name="Boedeker C."/>
            <person name="Pinto D."/>
            <person name="Vollmers J."/>
            <person name="Rivas-Marin E."/>
            <person name="Kohn T."/>
            <person name="Peeters S.H."/>
            <person name="Heuer A."/>
            <person name="Rast P."/>
            <person name="Oberbeckmann S."/>
            <person name="Bunk B."/>
            <person name="Jeske O."/>
            <person name="Meyerdierks A."/>
            <person name="Storesund J.E."/>
            <person name="Kallscheuer N."/>
            <person name="Luecker S."/>
            <person name="Lage O.M."/>
            <person name="Pohl T."/>
            <person name="Merkel B.J."/>
            <person name="Hornburger P."/>
            <person name="Mueller R.-W."/>
            <person name="Bruemmer F."/>
            <person name="Labrenz M."/>
            <person name="Spormann A.M."/>
            <person name="Op den Camp H."/>
            <person name="Overmann J."/>
            <person name="Amann R."/>
            <person name="Jetten M.S.M."/>
            <person name="Mascher T."/>
            <person name="Medema M.H."/>
            <person name="Devos D.P."/>
            <person name="Kaster A.-K."/>
            <person name="Ovreas L."/>
            <person name="Rohde M."/>
            <person name="Galperin M.Y."/>
            <person name="Jogler C."/>
        </authorList>
    </citation>
    <scope>NUCLEOTIDE SEQUENCE [LARGE SCALE GENOMIC DNA]</scope>
    <source>
        <strain evidence="1 2">Pla110</strain>
    </source>
</reference>
<dbReference type="AlphaFoldDB" id="A0A518CIG5"/>
<gene>
    <name evidence="1" type="ORF">Pla110_07230</name>
</gene>
<proteinExistence type="predicted"/>